<comment type="caution">
    <text evidence="1">The sequence shown here is derived from an EMBL/GenBank/DDBJ whole genome shotgun (WGS) entry which is preliminary data.</text>
</comment>
<evidence type="ECO:0000313" key="1">
    <source>
        <dbReference type="EMBL" id="CAI3988075.1"/>
    </source>
</evidence>
<reference evidence="1" key="1">
    <citation type="submission" date="2022-10" db="EMBL/GenBank/DDBJ databases">
        <authorList>
            <person name="Chen Y."/>
            <person name="Dougan E. K."/>
            <person name="Chan C."/>
            <person name="Rhodes N."/>
            <person name="Thang M."/>
        </authorList>
    </citation>
    <scope>NUCLEOTIDE SEQUENCE</scope>
</reference>
<organism evidence="1">
    <name type="scientific">Cladocopium goreaui</name>
    <dbReference type="NCBI Taxonomy" id="2562237"/>
    <lineage>
        <taxon>Eukaryota</taxon>
        <taxon>Sar</taxon>
        <taxon>Alveolata</taxon>
        <taxon>Dinophyceae</taxon>
        <taxon>Suessiales</taxon>
        <taxon>Symbiodiniaceae</taxon>
        <taxon>Cladocopium</taxon>
    </lineage>
</organism>
<keyword evidence="3" id="KW-1185">Reference proteome</keyword>
<name>A0A9P1CAP9_9DINO</name>
<proteinExistence type="predicted"/>
<reference evidence="2 3" key="2">
    <citation type="submission" date="2024-05" db="EMBL/GenBank/DDBJ databases">
        <authorList>
            <person name="Chen Y."/>
            <person name="Shah S."/>
            <person name="Dougan E. K."/>
            <person name="Thang M."/>
            <person name="Chan C."/>
        </authorList>
    </citation>
    <scope>NUCLEOTIDE SEQUENCE [LARGE SCALE GENOMIC DNA]</scope>
</reference>
<dbReference type="Proteomes" id="UP001152797">
    <property type="component" value="Unassembled WGS sequence"/>
</dbReference>
<protein>
    <submittedName>
        <fullName evidence="1">Uncharacterized protein</fullName>
    </submittedName>
</protein>
<evidence type="ECO:0000313" key="3">
    <source>
        <dbReference type="Proteomes" id="UP001152797"/>
    </source>
</evidence>
<gene>
    <name evidence="1" type="ORF">C1SCF055_LOCUS15301</name>
</gene>
<accession>A0A9P1CAP9</accession>
<evidence type="ECO:0000313" key="2">
    <source>
        <dbReference type="EMBL" id="CAL4775387.1"/>
    </source>
</evidence>
<dbReference type="OrthoDB" id="408541at2759"/>
<sequence length="213" mass="23399">MKKRVSDWGNRRIEEISESFYKRYSTNADASHEAWLAESQLEAWKMRTRLELLEELRREASGWHSKKMQQLRRLQAPGGKKGQSQNGAAAVAEAFLSLKARIHKSLQGIITAEVADHSLSRLGQVNSWHQAHGELIQEQQDSAQGDGWTCGVGSIPVWLSAGRSCARAGAAMPRGPAISSAEAGACGACRGRHIHGGALQSHKCWPRRFGAYS</sequence>
<dbReference type="EMBL" id="CAMXCT020001228">
    <property type="protein sequence ID" value="CAL1141450.1"/>
    <property type="molecule type" value="Genomic_DNA"/>
</dbReference>
<dbReference type="EMBL" id="CAMXCT010001228">
    <property type="protein sequence ID" value="CAI3988075.1"/>
    <property type="molecule type" value="Genomic_DNA"/>
</dbReference>
<dbReference type="EMBL" id="CAMXCT030001228">
    <property type="protein sequence ID" value="CAL4775387.1"/>
    <property type="molecule type" value="Genomic_DNA"/>
</dbReference>
<dbReference type="AlphaFoldDB" id="A0A9P1CAP9"/>